<feature type="chain" id="PRO_5010338802" description="Aromatic hydrocarbon degradation protein" evidence="1">
    <location>
        <begin position="19"/>
        <end position="524"/>
    </location>
</feature>
<evidence type="ECO:0000313" key="3">
    <source>
        <dbReference type="Proteomes" id="UP000181790"/>
    </source>
</evidence>
<dbReference type="Proteomes" id="UP000181790">
    <property type="component" value="Unassembled WGS sequence"/>
</dbReference>
<dbReference type="AlphaFoldDB" id="A0A1S2VFW7"/>
<evidence type="ECO:0000313" key="2">
    <source>
        <dbReference type="EMBL" id="OIN57604.1"/>
    </source>
</evidence>
<keyword evidence="3" id="KW-1185">Reference proteome</keyword>
<feature type="signal peptide" evidence="1">
    <location>
        <begin position="1"/>
        <end position="18"/>
    </location>
</feature>
<comment type="caution">
    <text evidence="2">The sequence shown here is derived from an EMBL/GenBank/DDBJ whole genome shotgun (WGS) entry which is preliminary data.</text>
</comment>
<sequence length="524" mass="56785">MKNRQLILTAAMALSLQAAFGQTADIYAGEAFRFSEIPQYGTARFRALGGNQAALGGDASSIVSNPAGLGFYNRSELSISPSVVVNSATGNYIGSTLTDSKTKPVISQLGLVLAGGDRNYNSRWKRSVFGITYMQTNNFSNRFSFSGRNNNTNSSFVQGFVNDANSSGLTGSQLDAEYDSRTGQANSLPGAAYQLFLIDGTPFTNSQGQEDSRAPYRRYDANVPRDQRNTYEANGASSQWTAAYAGNLDDKFYIGASISLTRLRFNSDNVFTETVVGGQVFNSNTQRDQLSVRGSGLNVALGMIYKVAPTLQVGATLTTPTWSQFQETFNQGLSVSVKDPNLPIDRNSVDVFPSDFNYTVTSPLRASGGATVFLGQGAKSIGFLTASAEYVGYSGMRVGTNFYNSQSNTDFRNDVRSAIQRTYQNVINFRAGAEIRVGMMRFRAGAAYMPDPYVKKLDNIDRTKLLVSGGIGVRNERFFADIAGSFNAVKSAFTPYTLPNSRDYASAEINNKLTTVSLSVGTFF</sequence>
<organism evidence="2 3">
    <name type="scientific">Arsenicibacter rosenii</name>
    <dbReference type="NCBI Taxonomy" id="1750698"/>
    <lineage>
        <taxon>Bacteria</taxon>
        <taxon>Pseudomonadati</taxon>
        <taxon>Bacteroidota</taxon>
        <taxon>Cytophagia</taxon>
        <taxon>Cytophagales</taxon>
        <taxon>Spirosomataceae</taxon>
        <taxon>Arsenicibacter</taxon>
    </lineage>
</organism>
<dbReference type="Gene3D" id="2.40.160.60">
    <property type="entry name" value="Outer membrane protein transport protein (OMPP1/FadL/TodX)"/>
    <property type="match status" value="1"/>
</dbReference>
<dbReference type="RefSeq" id="WP_071504811.1">
    <property type="nucleotide sequence ID" value="NZ_MORL01000011.1"/>
</dbReference>
<dbReference type="OrthoDB" id="9765571at2"/>
<evidence type="ECO:0000256" key="1">
    <source>
        <dbReference type="SAM" id="SignalP"/>
    </source>
</evidence>
<evidence type="ECO:0008006" key="4">
    <source>
        <dbReference type="Google" id="ProtNLM"/>
    </source>
</evidence>
<proteinExistence type="predicted"/>
<reference evidence="2 3" key="1">
    <citation type="submission" date="2016-10" db="EMBL/GenBank/DDBJ databases">
        <title>Arsenicibacter rosenii gen. nov., sp. nov., an efficient arsenic-methylating bacterium isolated from an arsenic-contaminated paddy soil.</title>
        <authorList>
            <person name="Huang K."/>
        </authorList>
    </citation>
    <scope>NUCLEOTIDE SEQUENCE [LARGE SCALE GENOMIC DNA]</scope>
    <source>
        <strain evidence="2 3">SM-1</strain>
    </source>
</reference>
<name>A0A1S2VFW7_9BACT</name>
<accession>A0A1S2VFW7</accession>
<dbReference type="SUPFAM" id="SSF56935">
    <property type="entry name" value="Porins"/>
    <property type="match status" value="1"/>
</dbReference>
<dbReference type="EMBL" id="MORL01000011">
    <property type="protein sequence ID" value="OIN57604.1"/>
    <property type="molecule type" value="Genomic_DNA"/>
</dbReference>
<gene>
    <name evidence="2" type="ORF">BLX24_19180</name>
</gene>
<keyword evidence="1" id="KW-0732">Signal</keyword>
<protein>
    <recommendedName>
        <fullName evidence="4">Aromatic hydrocarbon degradation protein</fullName>
    </recommendedName>
</protein>